<name>A0AA88DME0_FICCA</name>
<feature type="transmembrane region" description="Helical" evidence="1">
    <location>
        <begin position="62"/>
        <end position="82"/>
    </location>
</feature>
<evidence type="ECO:0000313" key="2">
    <source>
        <dbReference type="EMBL" id="GMN58002.1"/>
    </source>
</evidence>
<comment type="caution">
    <text evidence="2">The sequence shown here is derived from an EMBL/GenBank/DDBJ whole genome shotgun (WGS) entry which is preliminary data.</text>
</comment>
<gene>
    <name evidence="2" type="ORF">TIFTF001_027130</name>
</gene>
<feature type="transmembrane region" description="Helical" evidence="1">
    <location>
        <begin position="27"/>
        <end position="50"/>
    </location>
</feature>
<proteinExistence type="predicted"/>
<protein>
    <submittedName>
        <fullName evidence="2">Uncharacterized protein</fullName>
    </submittedName>
</protein>
<keyword evidence="1" id="KW-0472">Membrane</keyword>
<keyword evidence="3" id="KW-1185">Reference proteome</keyword>
<evidence type="ECO:0000256" key="1">
    <source>
        <dbReference type="SAM" id="Phobius"/>
    </source>
</evidence>
<keyword evidence="1" id="KW-0812">Transmembrane</keyword>
<sequence length="106" mass="11630">MIILGICLASAIDIALQTVEIKPHLLSTLHMLSLLMFYACVSLLVGRFISTKFPLTALGLERLGIFIAASAFCYAITIPFPLALKCTTWATFVFSLLAIFICNLLF</sequence>
<dbReference type="Proteomes" id="UP001187192">
    <property type="component" value="Unassembled WGS sequence"/>
</dbReference>
<organism evidence="2 3">
    <name type="scientific">Ficus carica</name>
    <name type="common">Common fig</name>
    <dbReference type="NCBI Taxonomy" id="3494"/>
    <lineage>
        <taxon>Eukaryota</taxon>
        <taxon>Viridiplantae</taxon>
        <taxon>Streptophyta</taxon>
        <taxon>Embryophyta</taxon>
        <taxon>Tracheophyta</taxon>
        <taxon>Spermatophyta</taxon>
        <taxon>Magnoliopsida</taxon>
        <taxon>eudicotyledons</taxon>
        <taxon>Gunneridae</taxon>
        <taxon>Pentapetalae</taxon>
        <taxon>rosids</taxon>
        <taxon>fabids</taxon>
        <taxon>Rosales</taxon>
        <taxon>Moraceae</taxon>
        <taxon>Ficeae</taxon>
        <taxon>Ficus</taxon>
    </lineage>
</organism>
<dbReference type="AlphaFoldDB" id="A0AA88DME0"/>
<feature type="transmembrane region" description="Helical" evidence="1">
    <location>
        <begin position="88"/>
        <end position="105"/>
    </location>
</feature>
<dbReference type="EMBL" id="BTGU01000074">
    <property type="protein sequence ID" value="GMN58002.1"/>
    <property type="molecule type" value="Genomic_DNA"/>
</dbReference>
<dbReference type="PANTHER" id="PTHR34741:SF2">
    <property type="entry name" value="VESICLE TRANSPORT PROTEIN"/>
    <property type="match status" value="1"/>
</dbReference>
<reference evidence="2" key="1">
    <citation type="submission" date="2023-07" db="EMBL/GenBank/DDBJ databases">
        <title>draft genome sequence of fig (Ficus carica).</title>
        <authorList>
            <person name="Takahashi T."/>
            <person name="Nishimura K."/>
        </authorList>
    </citation>
    <scope>NUCLEOTIDE SEQUENCE</scope>
</reference>
<evidence type="ECO:0000313" key="3">
    <source>
        <dbReference type="Proteomes" id="UP001187192"/>
    </source>
</evidence>
<keyword evidence="1" id="KW-1133">Transmembrane helix</keyword>
<dbReference type="PANTHER" id="PTHR34741">
    <property type="entry name" value="IMAP FAMILY MEMBER 1, PUTATIVE-RELATED"/>
    <property type="match status" value="1"/>
</dbReference>
<accession>A0AA88DME0</accession>